<dbReference type="InterPro" id="IPR018523">
    <property type="entry name" value="Isocitrate_lyase_ph_CS"/>
</dbReference>
<dbReference type="PANTHER" id="PTHR42905:SF5">
    <property type="entry name" value="CARBOXYVINYL-CARBOXYPHOSPHONATE PHOSPHORYLMUTASE, CHLOROPLASTIC"/>
    <property type="match status" value="1"/>
</dbReference>
<dbReference type="CDD" id="cd00377">
    <property type="entry name" value="ICL_PEPM"/>
    <property type="match status" value="1"/>
</dbReference>
<keyword evidence="2" id="KW-1185">Reference proteome</keyword>
<reference evidence="1" key="1">
    <citation type="submission" date="2022-06" db="EMBL/GenBank/DDBJ databases">
        <title>Aeoliella straminimaris, a novel planctomycete from sediments.</title>
        <authorList>
            <person name="Vitorino I.R."/>
            <person name="Lage O.M."/>
        </authorList>
    </citation>
    <scope>NUCLEOTIDE SEQUENCE</scope>
    <source>
        <strain evidence="1">ICT_H6.2</strain>
    </source>
</reference>
<dbReference type="InterPro" id="IPR039556">
    <property type="entry name" value="ICL/PEPM"/>
</dbReference>
<protein>
    <submittedName>
        <fullName evidence="1">Isocitrate lyase/PEP mutase family protein</fullName>
    </submittedName>
</protein>
<proteinExistence type="predicted"/>
<evidence type="ECO:0000313" key="1">
    <source>
        <dbReference type="EMBL" id="MCO6042945.1"/>
    </source>
</evidence>
<gene>
    <name evidence="1" type="ORF">NG895_03395</name>
</gene>
<dbReference type="InterPro" id="IPR015813">
    <property type="entry name" value="Pyrv/PenolPyrv_kinase-like_dom"/>
</dbReference>
<dbReference type="PANTHER" id="PTHR42905">
    <property type="entry name" value="PHOSPHOENOLPYRUVATE CARBOXYLASE"/>
    <property type="match status" value="1"/>
</dbReference>
<evidence type="ECO:0000313" key="2">
    <source>
        <dbReference type="Proteomes" id="UP001155241"/>
    </source>
</evidence>
<dbReference type="SUPFAM" id="SSF51621">
    <property type="entry name" value="Phosphoenolpyruvate/pyruvate domain"/>
    <property type="match status" value="1"/>
</dbReference>
<comment type="caution">
    <text evidence="1">The sequence shown here is derived from an EMBL/GenBank/DDBJ whole genome shotgun (WGS) entry which is preliminary data.</text>
</comment>
<dbReference type="GO" id="GO:0016833">
    <property type="term" value="F:oxo-acid-lyase activity"/>
    <property type="evidence" value="ECO:0007669"/>
    <property type="project" value="UniProtKB-ARBA"/>
</dbReference>
<dbReference type="PROSITE" id="PS00161">
    <property type="entry name" value="ISOCITRATE_LYASE"/>
    <property type="match status" value="1"/>
</dbReference>
<name>A0A9X2F662_9BACT</name>
<dbReference type="EMBL" id="JAMXLR010000015">
    <property type="protein sequence ID" value="MCO6042945.1"/>
    <property type="molecule type" value="Genomic_DNA"/>
</dbReference>
<dbReference type="InterPro" id="IPR040442">
    <property type="entry name" value="Pyrv_kinase-like_dom_sf"/>
</dbReference>
<sequence>MSTRIHQILEQSGTVVFPGIYDALSAKLAQEAGFELAFVSGFSVAATMLGEPDFGLLTQTEITDAARRICRAVDIPIVVDADTGYGNPLNVYRTVRELIEAGAVGCLLEDQVWPKKCGHMRGKRVVERGEYIEKIRAADEARRGHDFFLIARTDALAVHGIDEAIARVEAARTAGSDASFVEAPTSVELLAEIGRRSPGPNVANMIVGGRTPLKTKEELTELGFQLIVHPVGGLFAATSAIRKVFGELATTGDERGTAAEQVSFTEFTDIVGLEEKYAFAKRFGVE</sequence>
<dbReference type="Pfam" id="PF13714">
    <property type="entry name" value="PEP_mutase"/>
    <property type="match status" value="1"/>
</dbReference>
<dbReference type="Gene3D" id="3.20.20.60">
    <property type="entry name" value="Phosphoenolpyruvate-binding domains"/>
    <property type="match status" value="1"/>
</dbReference>
<dbReference type="AlphaFoldDB" id="A0A9X2F662"/>
<dbReference type="Proteomes" id="UP001155241">
    <property type="component" value="Unassembled WGS sequence"/>
</dbReference>
<keyword evidence="1" id="KW-0456">Lyase</keyword>
<dbReference type="RefSeq" id="WP_252851045.1">
    <property type="nucleotide sequence ID" value="NZ_JAMXLR010000015.1"/>
</dbReference>
<organism evidence="1 2">
    <name type="scientific">Aeoliella straminimaris</name>
    <dbReference type="NCBI Taxonomy" id="2954799"/>
    <lineage>
        <taxon>Bacteria</taxon>
        <taxon>Pseudomonadati</taxon>
        <taxon>Planctomycetota</taxon>
        <taxon>Planctomycetia</taxon>
        <taxon>Pirellulales</taxon>
        <taxon>Lacipirellulaceae</taxon>
        <taxon>Aeoliella</taxon>
    </lineage>
</organism>
<accession>A0A9X2F662</accession>